<reference evidence="2 3" key="1">
    <citation type="submission" date="2019-02" db="EMBL/GenBank/DDBJ databases">
        <authorList>
            <consortium name="Pathogen Informatics"/>
        </authorList>
    </citation>
    <scope>NUCLEOTIDE SEQUENCE [LARGE SCALE GENOMIC DNA]</scope>
    <source>
        <strain evidence="2 3">3012STDY6756504</strain>
    </source>
</reference>
<gene>
    <name evidence="2" type="ORF">NCTC10797_05231</name>
</gene>
<accession>A0A4U8W648</accession>
<proteinExistence type="predicted"/>
<dbReference type="InterPro" id="IPR001387">
    <property type="entry name" value="Cro/C1-type_HTH"/>
</dbReference>
<evidence type="ECO:0000313" key="3">
    <source>
        <dbReference type="Proteomes" id="UP000290439"/>
    </source>
</evidence>
<evidence type="ECO:0000313" key="2">
    <source>
        <dbReference type="EMBL" id="VFB01413.1"/>
    </source>
</evidence>
<organism evidence="2 3">
    <name type="scientific">Nocardia cyriacigeorgica</name>
    <dbReference type="NCBI Taxonomy" id="135487"/>
    <lineage>
        <taxon>Bacteria</taxon>
        <taxon>Bacillati</taxon>
        <taxon>Actinomycetota</taxon>
        <taxon>Actinomycetes</taxon>
        <taxon>Mycobacteriales</taxon>
        <taxon>Nocardiaceae</taxon>
        <taxon>Nocardia</taxon>
    </lineage>
</organism>
<dbReference type="PROSITE" id="PS50943">
    <property type="entry name" value="HTH_CROC1"/>
    <property type="match status" value="1"/>
</dbReference>
<dbReference type="CDD" id="cd00093">
    <property type="entry name" value="HTH_XRE"/>
    <property type="match status" value="1"/>
</dbReference>
<dbReference type="Pfam" id="PF13560">
    <property type="entry name" value="HTH_31"/>
    <property type="match status" value="1"/>
</dbReference>
<dbReference type="AlphaFoldDB" id="A0A4U8W648"/>
<feature type="domain" description="HTH cro/C1-type" evidence="1">
    <location>
        <begin position="17"/>
        <end position="72"/>
    </location>
</feature>
<dbReference type="Gene3D" id="1.10.260.40">
    <property type="entry name" value="lambda repressor-like DNA-binding domains"/>
    <property type="match status" value="1"/>
</dbReference>
<evidence type="ECO:0000259" key="1">
    <source>
        <dbReference type="PROSITE" id="PS50943"/>
    </source>
</evidence>
<dbReference type="SMART" id="SM00530">
    <property type="entry name" value="HTH_XRE"/>
    <property type="match status" value="1"/>
</dbReference>
<dbReference type="InterPro" id="IPR010982">
    <property type="entry name" value="Lambda_DNA-bd_dom_sf"/>
</dbReference>
<dbReference type="InterPro" id="IPR043917">
    <property type="entry name" value="DUF5753"/>
</dbReference>
<protein>
    <submittedName>
        <fullName evidence="2">Helix-turn-helix domain</fullName>
    </submittedName>
</protein>
<dbReference type="Pfam" id="PF19054">
    <property type="entry name" value="DUF5753"/>
    <property type="match status" value="1"/>
</dbReference>
<sequence>MQDTGSNLPRRRLGHYLMDWRTRAGLSLRQAAELLGIGQTTLYRLEHGQNDKVNIDHVEAACELYGVPEGLVAAFTGLGKQKNVKSWWHEFGDLIPRDFDVYFGLESAATKITTFQPELVPGLFQTADYVRALNEVAMPNASDQLQDAWVQLKLKRQHIVTRKRQPVTVNAVIGESALLRINGSPRVMAMQLKKLADMSTLPNVELLVLPFSAGFPAGMSVGPCVILDFGTSAANRPVDPSVVFIEGSTVGNLYLEKPADVACYRQTHDRIRARSLDAVTSRGLLRQVAKEYLA</sequence>
<name>A0A4U8W648_9NOCA</name>
<dbReference type="GO" id="GO:0003677">
    <property type="term" value="F:DNA binding"/>
    <property type="evidence" value="ECO:0007669"/>
    <property type="project" value="InterPro"/>
</dbReference>
<dbReference type="SUPFAM" id="SSF47413">
    <property type="entry name" value="lambda repressor-like DNA-binding domains"/>
    <property type="match status" value="1"/>
</dbReference>
<dbReference type="EMBL" id="LR215973">
    <property type="protein sequence ID" value="VFB01413.1"/>
    <property type="molecule type" value="Genomic_DNA"/>
</dbReference>
<dbReference type="Proteomes" id="UP000290439">
    <property type="component" value="Chromosome"/>
</dbReference>
<dbReference type="RefSeq" id="WP_130918923.1">
    <property type="nucleotide sequence ID" value="NZ_LR215973.1"/>
</dbReference>